<dbReference type="Proteomes" id="UP000521676">
    <property type="component" value="Unassembled WGS sequence"/>
</dbReference>
<evidence type="ECO:0000313" key="2">
    <source>
        <dbReference type="Proteomes" id="UP000521676"/>
    </source>
</evidence>
<proteinExistence type="predicted"/>
<dbReference type="AlphaFoldDB" id="A0A8T7MAH3"/>
<comment type="caution">
    <text evidence="1">The sequence shown here is derived from an EMBL/GenBank/DDBJ whole genome shotgun (WGS) entry which is preliminary data.</text>
</comment>
<name>A0A8T7MAH3_9CHLR</name>
<reference evidence="1 2" key="1">
    <citation type="submission" date="2020-06" db="EMBL/GenBank/DDBJ databases">
        <title>Anoxygenic phototrophic Chloroflexota member uses a Type I reaction center.</title>
        <authorList>
            <person name="Tsuji J.M."/>
            <person name="Shaw N.A."/>
            <person name="Nagashima S."/>
            <person name="Venkiteswaran J."/>
            <person name="Schiff S.L."/>
            <person name="Hanada S."/>
            <person name="Tank M."/>
            <person name="Neufeld J.D."/>
        </authorList>
    </citation>
    <scope>NUCLEOTIDE SEQUENCE [LARGE SCALE GENOMIC DNA]</scope>
    <source>
        <strain evidence="1">L227-S17</strain>
    </source>
</reference>
<gene>
    <name evidence="1" type="ORF">HXX08_25095</name>
</gene>
<dbReference type="EMBL" id="JACATZ010000006">
    <property type="protein sequence ID" value="NWJ49147.1"/>
    <property type="molecule type" value="Genomic_DNA"/>
</dbReference>
<evidence type="ECO:0000313" key="1">
    <source>
        <dbReference type="EMBL" id="NWJ49147.1"/>
    </source>
</evidence>
<sequence>MFPFVVKRAVRLWFDGSKVIPPFRRWEETVDMTKFRELSKEDLQSAGSGHFLP</sequence>
<protein>
    <submittedName>
        <fullName evidence="1">Uncharacterized protein</fullName>
    </submittedName>
</protein>
<organism evidence="1 2">
    <name type="scientific">Candidatus Chlorohelix allophototropha</name>
    <dbReference type="NCBI Taxonomy" id="3003348"/>
    <lineage>
        <taxon>Bacteria</taxon>
        <taxon>Bacillati</taxon>
        <taxon>Chloroflexota</taxon>
        <taxon>Chloroflexia</taxon>
        <taxon>Candidatus Chloroheliales</taxon>
        <taxon>Candidatus Chloroheliaceae</taxon>
        <taxon>Candidatus Chlorohelix</taxon>
    </lineage>
</organism>
<accession>A0A8T7MAH3</accession>